<dbReference type="Proteomes" id="UP000503011">
    <property type="component" value="Chromosome"/>
</dbReference>
<feature type="region of interest" description="Disordered" evidence="1">
    <location>
        <begin position="32"/>
        <end position="60"/>
    </location>
</feature>
<feature type="domain" description="TniQ" evidence="2">
    <location>
        <begin position="3"/>
        <end position="39"/>
    </location>
</feature>
<proteinExistence type="predicted"/>
<dbReference type="EMBL" id="AP022871">
    <property type="protein sequence ID" value="BCB84786.1"/>
    <property type="molecule type" value="Genomic_DNA"/>
</dbReference>
<gene>
    <name evidence="3" type="ORF">Psuf_020990</name>
</gene>
<dbReference type="Pfam" id="PF06527">
    <property type="entry name" value="TniQ"/>
    <property type="match status" value="1"/>
</dbReference>
<sequence length="70" mass="7371">MLPRRVSPVSGETLTSYLTRLATANHLTVSEILADPHPDPPARAARSGLPPPALDALPGLADPDIRHACL</sequence>
<dbReference type="AlphaFoldDB" id="A0A6F8YFB3"/>
<feature type="compositionally biased region" description="Low complexity" evidence="1">
    <location>
        <begin position="42"/>
        <end position="60"/>
    </location>
</feature>
<evidence type="ECO:0000313" key="3">
    <source>
        <dbReference type="EMBL" id="BCB84786.1"/>
    </source>
</evidence>
<protein>
    <recommendedName>
        <fullName evidence="2">TniQ domain-containing protein</fullName>
    </recommendedName>
</protein>
<reference evidence="3 4" key="1">
    <citation type="submission" date="2020-03" db="EMBL/GenBank/DDBJ databases">
        <title>Whole genome shotgun sequence of Phytohabitans suffuscus NBRC 105367.</title>
        <authorList>
            <person name="Komaki H."/>
            <person name="Tamura T."/>
        </authorList>
    </citation>
    <scope>NUCLEOTIDE SEQUENCE [LARGE SCALE GENOMIC DNA]</scope>
    <source>
        <strain evidence="3 4">NBRC 105367</strain>
    </source>
</reference>
<reference evidence="3 4" key="2">
    <citation type="submission" date="2020-03" db="EMBL/GenBank/DDBJ databases">
        <authorList>
            <person name="Ichikawa N."/>
            <person name="Kimura A."/>
            <person name="Kitahashi Y."/>
            <person name="Uohara A."/>
        </authorList>
    </citation>
    <scope>NUCLEOTIDE SEQUENCE [LARGE SCALE GENOMIC DNA]</scope>
    <source>
        <strain evidence="3 4">NBRC 105367</strain>
    </source>
</reference>
<dbReference type="InterPro" id="IPR009492">
    <property type="entry name" value="TniQ"/>
</dbReference>
<accession>A0A6F8YFB3</accession>
<evidence type="ECO:0000259" key="2">
    <source>
        <dbReference type="Pfam" id="PF06527"/>
    </source>
</evidence>
<dbReference type="KEGG" id="psuu:Psuf_020990"/>
<name>A0A6F8YFB3_9ACTN</name>
<organism evidence="3 4">
    <name type="scientific">Phytohabitans suffuscus</name>
    <dbReference type="NCBI Taxonomy" id="624315"/>
    <lineage>
        <taxon>Bacteria</taxon>
        <taxon>Bacillati</taxon>
        <taxon>Actinomycetota</taxon>
        <taxon>Actinomycetes</taxon>
        <taxon>Micromonosporales</taxon>
        <taxon>Micromonosporaceae</taxon>
    </lineage>
</organism>
<evidence type="ECO:0000313" key="4">
    <source>
        <dbReference type="Proteomes" id="UP000503011"/>
    </source>
</evidence>
<evidence type="ECO:0000256" key="1">
    <source>
        <dbReference type="SAM" id="MobiDB-lite"/>
    </source>
</evidence>
<keyword evidence="4" id="KW-1185">Reference proteome</keyword>